<dbReference type="STRING" id="29172.A0A0D8XHJ9"/>
<accession>A0A0D8XHJ9</accession>
<evidence type="ECO:0000256" key="1">
    <source>
        <dbReference type="ARBA" id="ARBA00022468"/>
    </source>
</evidence>
<evidence type="ECO:0000313" key="4">
    <source>
        <dbReference type="EMBL" id="KJH43214.1"/>
    </source>
</evidence>
<feature type="compositionally biased region" description="Polar residues" evidence="2">
    <location>
        <begin position="444"/>
        <end position="457"/>
    </location>
</feature>
<dbReference type="PANTHER" id="PTHR22957:SF337">
    <property type="entry name" value="TBC1 DOMAIN FAMILY MEMBER 5"/>
    <property type="match status" value="1"/>
</dbReference>
<name>A0A0D8XHJ9_DICVI</name>
<reference evidence="5" key="2">
    <citation type="journal article" date="2016" name="Sci. Rep.">
        <title>Dictyocaulus viviparus genome, variome and transcriptome elucidate lungworm biology and support future intervention.</title>
        <authorList>
            <person name="McNulty S.N."/>
            <person name="Strube C."/>
            <person name="Rosa B.A."/>
            <person name="Martin J.C."/>
            <person name="Tyagi R."/>
            <person name="Choi Y.J."/>
            <person name="Wang Q."/>
            <person name="Hallsworth Pepin K."/>
            <person name="Zhang X."/>
            <person name="Ozersky P."/>
            <person name="Wilson R.K."/>
            <person name="Sternberg P.W."/>
            <person name="Gasser R.B."/>
            <person name="Mitreva M."/>
        </authorList>
    </citation>
    <scope>NUCLEOTIDE SEQUENCE [LARGE SCALE GENOMIC DNA]</scope>
    <source>
        <strain evidence="5">HannoverDv2000</strain>
    </source>
</reference>
<dbReference type="InterPro" id="IPR035969">
    <property type="entry name" value="Rab-GAP_TBC_sf"/>
</dbReference>
<evidence type="ECO:0000256" key="2">
    <source>
        <dbReference type="SAM" id="MobiDB-lite"/>
    </source>
</evidence>
<evidence type="ECO:0000259" key="3">
    <source>
        <dbReference type="PROSITE" id="PS50086"/>
    </source>
</evidence>
<reference evidence="4 5" key="1">
    <citation type="submission" date="2013-11" db="EMBL/GenBank/DDBJ databases">
        <title>Draft genome of the bovine lungworm Dictyocaulus viviparus.</title>
        <authorList>
            <person name="Mitreva M."/>
        </authorList>
    </citation>
    <scope>NUCLEOTIDE SEQUENCE [LARGE SCALE GENOMIC DNA]</scope>
    <source>
        <strain evidence="4 5">HannoverDv2000</strain>
    </source>
</reference>
<dbReference type="PROSITE" id="PS50086">
    <property type="entry name" value="TBC_RABGAP"/>
    <property type="match status" value="1"/>
</dbReference>
<dbReference type="EMBL" id="KN716581">
    <property type="protein sequence ID" value="KJH43214.1"/>
    <property type="molecule type" value="Genomic_DNA"/>
</dbReference>
<dbReference type="Gene3D" id="1.10.472.80">
    <property type="entry name" value="Ypt/Rab-GAP domain of gyp1p, domain 3"/>
    <property type="match status" value="1"/>
</dbReference>
<dbReference type="InterPro" id="IPR000195">
    <property type="entry name" value="Rab-GAP-TBC_dom"/>
</dbReference>
<feature type="domain" description="Rab-GAP TBC" evidence="3">
    <location>
        <begin position="35"/>
        <end position="315"/>
    </location>
</feature>
<dbReference type="Proteomes" id="UP000053766">
    <property type="component" value="Unassembled WGS sequence"/>
</dbReference>
<dbReference type="SMART" id="SM00164">
    <property type="entry name" value="TBC"/>
    <property type="match status" value="1"/>
</dbReference>
<dbReference type="SUPFAM" id="SSF47923">
    <property type="entry name" value="Ypt/Rab-GAP domain of gyp1p"/>
    <property type="match status" value="2"/>
</dbReference>
<gene>
    <name evidence="4" type="ORF">DICVIV_10774</name>
</gene>
<dbReference type="AlphaFoldDB" id="A0A0D8XHJ9"/>
<sequence length="560" mass="64440">MDTCSRENSGKNYTFILNNQLTIETLNAYCIKGELRTSNLRSIVWRILLKCLPISKIEWVNVINRARNAYEMLKRKNIPNPHDECFCQDPQINNPLDQGDHNPWQRYFADYDLRDLISKDVSRTYPELEFFQQDHIRRMMCDILLIYAKENPFVSYKQGMHEILAPLVFVLFSDQQSFSHCKENGNLNSLSTDDYSILSHVYNAEYLENDSYAMFSEMMLEVVKWYEEGSQTPKSSDEAALYSQIQDAAPTSQIMRDLTAIGQKLHEVDAVLSNHLRDLDIPPQLYGIRWLRLLFGREFAIHDLLYIWDVILSERPVSEMVECMFVAMLIQIRDLLLESDYSGSLQYLMRYPPIVDVSAFIQEVLHIRNPKANILLKYSSSSGISSLRNFTHLTITGTHHPNRSRHETTLPIKAIPSDAVSGFRNITSSVLSKVKNTLERPPSTIDTPPVTTKNVMESASGPPTWEKEILLMEEQVACLQIKLNEKDIVCSEAAVGIDWCVEQLRGYDEHKISEVRTKLMGIRKSITAEQPNRRPCLNIPQPRQIHRENEMVSIGVCSAK</sequence>
<dbReference type="GO" id="GO:0005096">
    <property type="term" value="F:GTPase activator activity"/>
    <property type="evidence" value="ECO:0007669"/>
    <property type="project" value="UniProtKB-KW"/>
</dbReference>
<dbReference type="FunFam" id="1.10.472.80:FF:000038">
    <property type="entry name" value="TBC1 domain family member 5"/>
    <property type="match status" value="1"/>
</dbReference>
<keyword evidence="5" id="KW-1185">Reference proteome</keyword>
<dbReference type="Gene3D" id="1.10.8.270">
    <property type="entry name" value="putative rabgap domain of human tbc1 domain family member 14 like domains"/>
    <property type="match status" value="1"/>
</dbReference>
<proteinExistence type="predicted"/>
<dbReference type="GO" id="GO:0005737">
    <property type="term" value="C:cytoplasm"/>
    <property type="evidence" value="ECO:0007669"/>
    <property type="project" value="UniProtKB-ARBA"/>
</dbReference>
<dbReference type="FunFam" id="1.10.8.270:FF:000011">
    <property type="entry name" value="TBC1 domain family member 5"/>
    <property type="match status" value="1"/>
</dbReference>
<keyword evidence="1" id="KW-0343">GTPase activation</keyword>
<dbReference type="OrthoDB" id="27140at2759"/>
<evidence type="ECO:0000313" key="5">
    <source>
        <dbReference type="Proteomes" id="UP000053766"/>
    </source>
</evidence>
<organism evidence="4 5">
    <name type="scientific">Dictyocaulus viviparus</name>
    <name type="common">Bovine lungworm</name>
    <dbReference type="NCBI Taxonomy" id="29172"/>
    <lineage>
        <taxon>Eukaryota</taxon>
        <taxon>Metazoa</taxon>
        <taxon>Ecdysozoa</taxon>
        <taxon>Nematoda</taxon>
        <taxon>Chromadorea</taxon>
        <taxon>Rhabditida</taxon>
        <taxon>Rhabditina</taxon>
        <taxon>Rhabditomorpha</taxon>
        <taxon>Strongyloidea</taxon>
        <taxon>Metastrongylidae</taxon>
        <taxon>Dictyocaulus</taxon>
    </lineage>
</organism>
<protein>
    <recommendedName>
        <fullName evidence="3">Rab-GAP TBC domain-containing protein</fullName>
    </recommendedName>
</protein>
<dbReference type="Pfam" id="PF00566">
    <property type="entry name" value="RabGAP-TBC"/>
    <property type="match status" value="1"/>
</dbReference>
<dbReference type="PANTHER" id="PTHR22957">
    <property type="entry name" value="TBC1 DOMAIN FAMILY MEMBER GTPASE-ACTIVATING PROTEIN"/>
    <property type="match status" value="1"/>
</dbReference>
<feature type="region of interest" description="Disordered" evidence="2">
    <location>
        <begin position="438"/>
        <end position="460"/>
    </location>
</feature>